<dbReference type="Proteomes" id="UP000007148">
    <property type="component" value="Unassembled WGS sequence"/>
</dbReference>
<comment type="caution">
    <text evidence="2">The sequence shown here is derived from an EMBL/GenBank/DDBJ whole genome shotgun (WGS) entry which is preliminary data.</text>
</comment>
<dbReference type="InParanoid" id="G4U0R9"/>
<gene>
    <name evidence="2" type="ORF">PIIN_11144</name>
</gene>
<name>G4U0R9_SERID</name>
<dbReference type="AlphaFoldDB" id="G4U0R9"/>
<feature type="region of interest" description="Disordered" evidence="1">
    <location>
        <begin position="1"/>
        <end position="51"/>
    </location>
</feature>
<feature type="region of interest" description="Disordered" evidence="1">
    <location>
        <begin position="64"/>
        <end position="97"/>
    </location>
</feature>
<evidence type="ECO:0000313" key="2">
    <source>
        <dbReference type="EMBL" id="CCA77162.1"/>
    </source>
</evidence>
<evidence type="ECO:0000256" key="1">
    <source>
        <dbReference type="SAM" id="MobiDB-lite"/>
    </source>
</evidence>
<reference evidence="2 3" key="1">
    <citation type="journal article" date="2011" name="PLoS Pathog.">
        <title>Endophytic Life Strategies Decoded by Genome and Transcriptome Analyses of the Mutualistic Root Symbiont Piriformospora indica.</title>
        <authorList>
            <person name="Zuccaro A."/>
            <person name="Lahrmann U."/>
            <person name="Guldener U."/>
            <person name="Langen G."/>
            <person name="Pfiffi S."/>
            <person name="Biedenkopf D."/>
            <person name="Wong P."/>
            <person name="Samans B."/>
            <person name="Grimm C."/>
            <person name="Basiewicz M."/>
            <person name="Murat C."/>
            <person name="Martin F."/>
            <person name="Kogel K.H."/>
        </authorList>
    </citation>
    <scope>NUCLEOTIDE SEQUENCE [LARGE SCALE GENOMIC DNA]</scope>
    <source>
        <strain evidence="2 3">DSM 11827</strain>
    </source>
</reference>
<sequence length="146" mass="16812">MIAALASYRPRPSTTDCRPYEEDDSDEYERRPRGRSYRRRSTLRPEDNDEALWTVAPHELCTLEDEDDEMPGLYEGSSTRSLPIPISPSPLRHPYFDPSRDDVSIVLSTTEQPISSPQDTKAARQVFQKGQSFYNGWLHEYVAAHH</sequence>
<feature type="compositionally biased region" description="Low complexity" evidence="1">
    <location>
        <begin position="77"/>
        <end position="93"/>
    </location>
</feature>
<keyword evidence="3" id="KW-1185">Reference proteome</keyword>
<accession>G4U0R9</accession>
<protein>
    <submittedName>
        <fullName evidence="2">Uncharacterized protein</fullName>
    </submittedName>
</protein>
<feature type="compositionally biased region" description="Basic residues" evidence="1">
    <location>
        <begin position="32"/>
        <end position="42"/>
    </location>
</feature>
<evidence type="ECO:0000313" key="3">
    <source>
        <dbReference type="Proteomes" id="UP000007148"/>
    </source>
</evidence>
<dbReference type="HOGENOM" id="CLU_1778218_0_0_1"/>
<proteinExistence type="predicted"/>
<dbReference type="EMBL" id="CAFZ01001324">
    <property type="protein sequence ID" value="CCA77162.1"/>
    <property type="molecule type" value="Genomic_DNA"/>
</dbReference>
<organism evidence="2 3">
    <name type="scientific">Serendipita indica (strain DSM 11827)</name>
    <name type="common">Root endophyte fungus</name>
    <name type="synonym">Piriformospora indica</name>
    <dbReference type="NCBI Taxonomy" id="1109443"/>
    <lineage>
        <taxon>Eukaryota</taxon>
        <taxon>Fungi</taxon>
        <taxon>Dikarya</taxon>
        <taxon>Basidiomycota</taxon>
        <taxon>Agaricomycotina</taxon>
        <taxon>Agaricomycetes</taxon>
        <taxon>Sebacinales</taxon>
        <taxon>Serendipitaceae</taxon>
        <taxon>Serendipita</taxon>
    </lineage>
</organism>